<keyword evidence="2" id="KW-1185">Reference proteome</keyword>
<name>A0ACC6MNG1_MYCPF</name>
<evidence type="ECO:0000313" key="1">
    <source>
        <dbReference type="EMBL" id="MDZ5088547.1"/>
    </source>
</evidence>
<protein>
    <submittedName>
        <fullName evidence="1">NAD-dependent epimerase/dehydratase family protein</fullName>
    </submittedName>
</protein>
<dbReference type="Proteomes" id="UP001289645">
    <property type="component" value="Unassembled WGS sequence"/>
</dbReference>
<comment type="caution">
    <text evidence="1">The sequence shown here is derived from an EMBL/GenBank/DDBJ whole genome shotgun (WGS) entry which is preliminary data.</text>
</comment>
<gene>
    <name evidence="1" type="ORF">OHX15_24405</name>
</gene>
<organism evidence="1 2">
    <name type="scientific">Mycolicibacterium parafortuitum</name>
    <name type="common">Mycobacterium parafortuitum</name>
    <dbReference type="NCBI Taxonomy" id="39692"/>
    <lineage>
        <taxon>Bacteria</taxon>
        <taxon>Bacillati</taxon>
        <taxon>Actinomycetota</taxon>
        <taxon>Actinomycetes</taxon>
        <taxon>Mycobacteriales</taxon>
        <taxon>Mycobacteriaceae</taxon>
        <taxon>Mycolicibacterium</taxon>
    </lineage>
</organism>
<sequence>MAVVLVTGATGLTGSNVCRQLAERGDRPRALVRNPSTAQALAAVGAELVAGDVTDAASVLAASRGADAVIHTAALLGGESQDCAAFQAVNVEGTRNVLDAAETVGLRRVVAFSTGSFLDMAACPDLEDAPLLDSPPDDPYTLTKLAAYQEVHRRAAAGLDALTCHPGAIYGESPVPERALARTTFNRVILAGLRGRLTESLGYPVSWVTGDDVARGALAALDRGSAGSRYWFLGHPDDRTSMASLCNEAIAIAGFGHRVLDVDPLGDQAALTTRYGPTLVAVARKIVTEPHPARPVVSKTERAIGYTPTRRADALRTLVSWLRRIGRLG</sequence>
<accession>A0ACC6MNG1</accession>
<reference evidence="1 2" key="1">
    <citation type="journal article" date="2021" name="Chemosphere">
        <title>Bioballs carrying a syntrophic Rhodococcus and Mycolicibacterium consortium for simultaneous sorption and biodegradation of fuel oil in contaminated freshwater.</title>
        <authorList>
            <person name="Naloka K."/>
            <person name="Polrit D."/>
            <person name="Muangchinda C."/>
            <person name="Thoetkiattikul H."/>
            <person name="Pinyakong O."/>
        </authorList>
    </citation>
    <scope>NUCLEOTIDE SEQUENCE [LARGE SCALE GENOMIC DNA]</scope>
    <source>
        <strain evidence="1 2">J101</strain>
    </source>
</reference>
<proteinExistence type="predicted"/>
<dbReference type="EMBL" id="JAOXLN010000034">
    <property type="protein sequence ID" value="MDZ5088547.1"/>
    <property type="molecule type" value="Genomic_DNA"/>
</dbReference>
<evidence type="ECO:0000313" key="2">
    <source>
        <dbReference type="Proteomes" id="UP001289645"/>
    </source>
</evidence>